<organism evidence="2">
    <name type="scientific">marine sediment metagenome</name>
    <dbReference type="NCBI Taxonomy" id="412755"/>
    <lineage>
        <taxon>unclassified sequences</taxon>
        <taxon>metagenomes</taxon>
        <taxon>ecological metagenomes</taxon>
    </lineage>
</organism>
<dbReference type="PANTHER" id="PTHR42994:SF2">
    <property type="entry name" value="PEPTIDASE"/>
    <property type="match status" value="1"/>
</dbReference>
<dbReference type="EMBL" id="BARV01038244">
    <property type="protein sequence ID" value="GAI58065.1"/>
    <property type="molecule type" value="Genomic_DNA"/>
</dbReference>
<evidence type="ECO:0000313" key="2">
    <source>
        <dbReference type="EMBL" id="GAI58065.1"/>
    </source>
</evidence>
<evidence type="ECO:0008006" key="3">
    <source>
        <dbReference type="Google" id="ProtNLM"/>
    </source>
</evidence>
<feature type="non-terminal residue" evidence="2">
    <location>
        <position position="103"/>
    </location>
</feature>
<protein>
    <recommendedName>
        <fullName evidence="3">Peptidase M20 dimerisation domain-containing protein</fullName>
    </recommendedName>
</protein>
<dbReference type="SUPFAM" id="SSF53187">
    <property type="entry name" value="Zn-dependent exopeptidases"/>
    <property type="match status" value="1"/>
</dbReference>
<evidence type="ECO:0000256" key="1">
    <source>
        <dbReference type="ARBA" id="ARBA00001947"/>
    </source>
</evidence>
<name>X1R4L5_9ZZZZ</name>
<comment type="cofactor">
    <cofactor evidence="1">
        <name>Zn(2+)</name>
        <dbReference type="ChEBI" id="CHEBI:29105"/>
    </cofactor>
</comment>
<sequence>MNKKLIDIFFKMVRISSESGEEKEFISYLKDLFTKELKAKCNIDNYGNLIVKIPAKNTTRTEPVLFGLHADTVKPGKNIEPILKDGIIRSKGETILGADDKAG</sequence>
<dbReference type="Gene3D" id="3.40.630.10">
    <property type="entry name" value="Zn peptidases"/>
    <property type="match status" value="1"/>
</dbReference>
<reference evidence="2" key="1">
    <citation type="journal article" date="2014" name="Front. Microbiol.">
        <title>High frequency of phylogenetically diverse reductive dehalogenase-homologous genes in deep subseafloor sedimentary metagenomes.</title>
        <authorList>
            <person name="Kawai M."/>
            <person name="Futagami T."/>
            <person name="Toyoda A."/>
            <person name="Takaki Y."/>
            <person name="Nishi S."/>
            <person name="Hori S."/>
            <person name="Arai W."/>
            <person name="Tsubouchi T."/>
            <person name="Morono Y."/>
            <person name="Uchiyama I."/>
            <person name="Ito T."/>
            <person name="Fujiyama A."/>
            <person name="Inagaki F."/>
            <person name="Takami H."/>
        </authorList>
    </citation>
    <scope>NUCLEOTIDE SEQUENCE</scope>
    <source>
        <strain evidence="2">Expedition CK06-06</strain>
    </source>
</reference>
<comment type="caution">
    <text evidence="2">The sequence shown here is derived from an EMBL/GenBank/DDBJ whole genome shotgun (WGS) entry which is preliminary data.</text>
</comment>
<dbReference type="AlphaFoldDB" id="X1R4L5"/>
<gene>
    <name evidence="2" type="ORF">S06H3_58971</name>
</gene>
<accession>X1R4L5</accession>
<dbReference type="PANTHER" id="PTHR42994">
    <property type="entry name" value="PEPTIDASE T"/>
    <property type="match status" value="1"/>
</dbReference>
<proteinExistence type="predicted"/>